<gene>
    <name evidence="2" type="ORF">GRAN_3512</name>
</gene>
<dbReference type="GO" id="GO:0003677">
    <property type="term" value="F:DNA binding"/>
    <property type="evidence" value="ECO:0007669"/>
    <property type="project" value="InterPro"/>
</dbReference>
<accession>A0A4Q0SZF7</accession>
<dbReference type="EMBL" id="RDSM01000002">
    <property type="protein sequence ID" value="RXH56655.1"/>
    <property type="molecule type" value="Genomic_DNA"/>
</dbReference>
<name>A0A4Q0SZF7_9BACT</name>
<evidence type="ECO:0000259" key="1">
    <source>
        <dbReference type="Pfam" id="PF12728"/>
    </source>
</evidence>
<dbReference type="InterPro" id="IPR010093">
    <property type="entry name" value="SinI_DNA-bd"/>
</dbReference>
<dbReference type="Proteomes" id="UP000289437">
    <property type="component" value="Unassembled WGS sequence"/>
</dbReference>
<dbReference type="AlphaFoldDB" id="A0A4Q0SZF7"/>
<comment type="caution">
    <text evidence="2">The sequence shown here is derived from an EMBL/GenBank/DDBJ whole genome shotgun (WGS) entry which is preliminary data.</text>
</comment>
<proteinExistence type="predicted"/>
<reference evidence="2 3" key="1">
    <citation type="submission" date="2018-11" db="EMBL/GenBank/DDBJ databases">
        <authorList>
            <person name="Mardanov A.V."/>
            <person name="Ravin N.V."/>
            <person name="Dedysh S.N."/>
        </authorList>
    </citation>
    <scope>NUCLEOTIDE SEQUENCE [LARGE SCALE GENOMIC DNA]</scope>
    <source>
        <strain evidence="2 3">AF10</strain>
    </source>
</reference>
<dbReference type="Pfam" id="PF12728">
    <property type="entry name" value="HTH_17"/>
    <property type="match status" value="1"/>
</dbReference>
<evidence type="ECO:0000313" key="3">
    <source>
        <dbReference type="Proteomes" id="UP000289437"/>
    </source>
</evidence>
<dbReference type="InterPro" id="IPR041657">
    <property type="entry name" value="HTH_17"/>
</dbReference>
<dbReference type="NCBIfam" id="TIGR01764">
    <property type="entry name" value="excise"/>
    <property type="match status" value="1"/>
</dbReference>
<sequence>MLSAAKPHSRTLTPAFEPLLDLHEAATVLGMHWKTLEGKARQHEVPAFKVGKRWRFRLSSLNNWLEAGLKLNTTDRADVTRQEQHP</sequence>
<feature type="domain" description="Helix-turn-helix" evidence="1">
    <location>
        <begin position="19"/>
        <end position="67"/>
    </location>
</feature>
<dbReference type="OrthoDB" id="26294at2"/>
<keyword evidence="3" id="KW-1185">Reference proteome</keyword>
<protein>
    <recommendedName>
        <fullName evidence="1">Helix-turn-helix domain-containing protein</fullName>
    </recommendedName>
</protein>
<reference evidence="3" key="2">
    <citation type="submission" date="2019-02" db="EMBL/GenBank/DDBJ databases">
        <title>Granulicella sibirica sp. nov., a psychrotolerant acidobacterium isolated from an organic soil layer in forested tundra, West Siberia.</title>
        <authorList>
            <person name="Oshkin I.Y."/>
            <person name="Kulichevskaya I.S."/>
            <person name="Rijpstra W.I.C."/>
            <person name="Sinninghe Damste J.S."/>
            <person name="Rakitin A.L."/>
            <person name="Ravin N.V."/>
            <person name="Dedysh S.N."/>
        </authorList>
    </citation>
    <scope>NUCLEOTIDE SEQUENCE [LARGE SCALE GENOMIC DNA]</scope>
    <source>
        <strain evidence="3">AF10</strain>
    </source>
</reference>
<dbReference type="RefSeq" id="WP_128914077.1">
    <property type="nucleotide sequence ID" value="NZ_RDSM01000002.1"/>
</dbReference>
<organism evidence="2 3">
    <name type="scientific">Granulicella sibirica</name>
    <dbReference type="NCBI Taxonomy" id="2479048"/>
    <lineage>
        <taxon>Bacteria</taxon>
        <taxon>Pseudomonadati</taxon>
        <taxon>Acidobacteriota</taxon>
        <taxon>Terriglobia</taxon>
        <taxon>Terriglobales</taxon>
        <taxon>Acidobacteriaceae</taxon>
        <taxon>Granulicella</taxon>
    </lineage>
</organism>
<evidence type="ECO:0000313" key="2">
    <source>
        <dbReference type="EMBL" id="RXH56655.1"/>
    </source>
</evidence>